<dbReference type="SUPFAM" id="SSF53756">
    <property type="entry name" value="UDP-Glycosyltransferase/glycogen phosphorylase"/>
    <property type="match status" value="1"/>
</dbReference>
<dbReference type="EMBL" id="DXIE01000026">
    <property type="protein sequence ID" value="HIV61940.1"/>
    <property type="molecule type" value="Genomic_DNA"/>
</dbReference>
<reference evidence="4" key="2">
    <citation type="submission" date="2021-04" db="EMBL/GenBank/DDBJ databases">
        <authorList>
            <person name="Gilroy R."/>
        </authorList>
    </citation>
    <scope>NUCLEOTIDE SEQUENCE</scope>
    <source>
        <strain evidence="4">CHK193-4272</strain>
    </source>
</reference>
<sequence>MRILQMMGGGDVGGAKTHIMTLVQALSKENDVCLVSFRDGDFPREAMKRGLNVKIFEYLNLFTCRNKVLKLIDEFKPDIIHCHGSKSNVIGVMIGAKKTNIPIMTTVHSDYKLDYMGNPLKQYTYGTLNAIALRFMDFHQPVADRMARTLITRGFDPQKMCIIYNGMDFKDPIQNFDRISYIKEKWGYEVSSDDIICGIAARLTAVKDIFTCVRGFAIAVKEQPRLKLFLAGDGEDEKPLKKLIQSLGIEDKVLFCGWVKEMDKFFASIDINLLTSVSETFPYSILEGIREGCATICSDVGGMSELIDSGENGFIFKPKDYQTLAKYILTFANDEQKRQTFAKRLYEKADRDFSLRTMCQTQINNYKTVIRRFERQKKFKRDEIVICGAYGKGNSGDDAILKAIVQEMRAIDPDRRITVMSRRPLETKLVYRTDAVYTFRFDQILKRLHKSALYINGGGSLMQDVTSTRSLRYYLLTLDQAKRMGCKVIMYGCGIGPINNPTNRKCTAKTINRSVDIITLRDDLSRGELNSMGIVKPDIRLSADPTIILKPASDLLVDTAFEECNIPLDKNYIGLGIRKWKGLDEVSDEIVKAAHYAYEKYGLIPLFVPIEYPSDLEPAEQIGGKLKCPYYMITKRQSIETTIGILARMKTVIGIRLHSLMFSAAAGVPVIGMSYDIKVDGFLKYIGSRTCIHLSDVTAEKLIPLIDECVTGKLDKEVRKTAEMLRKRERQNVISVCELLEKHSRQE</sequence>
<dbReference type="InterPro" id="IPR028098">
    <property type="entry name" value="Glyco_trans_4-like_N"/>
</dbReference>
<dbReference type="CDD" id="cd03801">
    <property type="entry name" value="GT4_PimA-like"/>
    <property type="match status" value="1"/>
</dbReference>
<accession>A0A9D1PHV6</accession>
<dbReference type="GO" id="GO:0016757">
    <property type="term" value="F:glycosyltransferase activity"/>
    <property type="evidence" value="ECO:0007669"/>
    <property type="project" value="InterPro"/>
</dbReference>
<dbReference type="InterPro" id="IPR019896">
    <property type="entry name" value="Polysacch_pyruvyl_Trfase_CsaB"/>
</dbReference>
<proteinExistence type="predicted"/>
<evidence type="ECO:0000313" key="5">
    <source>
        <dbReference type="Proteomes" id="UP000886808"/>
    </source>
</evidence>
<dbReference type="Proteomes" id="UP000886808">
    <property type="component" value="Unassembled WGS sequence"/>
</dbReference>
<protein>
    <submittedName>
        <fullName evidence="4">Polysaccharide pyruvyl transferase CsaB</fullName>
    </submittedName>
</protein>
<dbReference type="AlphaFoldDB" id="A0A9D1PHV6"/>
<feature type="domain" description="Glycosyl transferase family 1" evidence="1">
    <location>
        <begin position="188"/>
        <end position="345"/>
    </location>
</feature>
<dbReference type="PANTHER" id="PTHR36836">
    <property type="entry name" value="COLANIC ACID BIOSYNTHESIS PROTEIN WCAK"/>
    <property type="match status" value="1"/>
</dbReference>
<reference evidence="4" key="1">
    <citation type="journal article" date="2021" name="PeerJ">
        <title>Extensive microbial diversity within the chicken gut microbiome revealed by metagenomics and culture.</title>
        <authorList>
            <person name="Gilroy R."/>
            <person name="Ravi A."/>
            <person name="Getino M."/>
            <person name="Pursley I."/>
            <person name="Horton D.L."/>
            <person name="Alikhan N.F."/>
            <person name="Baker D."/>
            <person name="Gharbi K."/>
            <person name="Hall N."/>
            <person name="Watson M."/>
            <person name="Adriaenssens E.M."/>
            <person name="Foster-Nyarko E."/>
            <person name="Jarju S."/>
            <person name="Secka A."/>
            <person name="Antonio M."/>
            <person name="Oren A."/>
            <person name="Chaudhuri R.R."/>
            <person name="La Ragione R."/>
            <person name="Hildebrand F."/>
            <person name="Pallen M.J."/>
        </authorList>
    </citation>
    <scope>NUCLEOTIDE SEQUENCE</scope>
    <source>
        <strain evidence="4">CHK193-4272</strain>
    </source>
</reference>
<gene>
    <name evidence="4" type="primary">csaB</name>
    <name evidence="4" type="ORF">H9746_03710</name>
</gene>
<dbReference type="InterPro" id="IPR007345">
    <property type="entry name" value="Polysacch_pyruvyl_Trfase"/>
</dbReference>
<organism evidence="4 5">
    <name type="scientific">Candidatus Butyricicoccus avistercoris</name>
    <dbReference type="NCBI Taxonomy" id="2838518"/>
    <lineage>
        <taxon>Bacteria</taxon>
        <taxon>Bacillati</taxon>
        <taxon>Bacillota</taxon>
        <taxon>Clostridia</taxon>
        <taxon>Eubacteriales</taxon>
        <taxon>Butyricicoccaceae</taxon>
        <taxon>Butyricicoccus</taxon>
    </lineage>
</organism>
<dbReference type="Pfam" id="PF04230">
    <property type="entry name" value="PS_pyruv_trans"/>
    <property type="match status" value="1"/>
</dbReference>
<comment type="caution">
    <text evidence="4">The sequence shown here is derived from an EMBL/GenBank/DDBJ whole genome shotgun (WGS) entry which is preliminary data.</text>
</comment>
<dbReference type="InterPro" id="IPR001296">
    <property type="entry name" value="Glyco_trans_1"/>
</dbReference>
<evidence type="ECO:0000259" key="3">
    <source>
        <dbReference type="Pfam" id="PF13439"/>
    </source>
</evidence>
<keyword evidence="4" id="KW-0808">Transferase</keyword>
<evidence type="ECO:0000259" key="1">
    <source>
        <dbReference type="Pfam" id="PF00534"/>
    </source>
</evidence>
<dbReference type="Gene3D" id="3.40.50.2000">
    <property type="entry name" value="Glycogen Phosphorylase B"/>
    <property type="match status" value="2"/>
</dbReference>
<evidence type="ECO:0000313" key="4">
    <source>
        <dbReference type="EMBL" id="HIV61940.1"/>
    </source>
</evidence>
<name>A0A9D1PHV6_9FIRM</name>
<feature type="domain" description="Polysaccharide pyruvyl transferase" evidence="2">
    <location>
        <begin position="394"/>
        <end position="676"/>
    </location>
</feature>
<evidence type="ECO:0000259" key="2">
    <source>
        <dbReference type="Pfam" id="PF04230"/>
    </source>
</evidence>
<dbReference type="Pfam" id="PF00534">
    <property type="entry name" value="Glycos_transf_1"/>
    <property type="match status" value="1"/>
</dbReference>
<feature type="domain" description="Glycosyltransferase subfamily 4-like N-terminal" evidence="3">
    <location>
        <begin position="12"/>
        <end position="168"/>
    </location>
</feature>
<dbReference type="PANTHER" id="PTHR36836:SF1">
    <property type="entry name" value="COLANIC ACID BIOSYNTHESIS PROTEIN WCAK"/>
    <property type="match status" value="1"/>
</dbReference>
<dbReference type="NCBIfam" id="TIGR03609">
    <property type="entry name" value="S_layer_CsaB"/>
    <property type="match status" value="1"/>
</dbReference>
<dbReference type="Pfam" id="PF13439">
    <property type="entry name" value="Glyco_transf_4"/>
    <property type="match status" value="1"/>
</dbReference>